<dbReference type="GO" id="GO:0005886">
    <property type="term" value="C:plasma membrane"/>
    <property type="evidence" value="ECO:0007669"/>
    <property type="project" value="UniProtKB-SubCell"/>
</dbReference>
<dbReference type="GO" id="GO:0015095">
    <property type="term" value="F:magnesium ion transmembrane transporter activity"/>
    <property type="evidence" value="ECO:0007669"/>
    <property type="project" value="TreeGrafter"/>
</dbReference>
<comment type="subcellular location">
    <subcellularLocation>
        <location evidence="1">Cell membrane</location>
        <topology evidence="1">Multi-pass membrane protein</topology>
    </subcellularLocation>
</comment>
<protein>
    <submittedName>
        <fullName evidence="14">CorA metal ion transporter family</fullName>
    </submittedName>
</protein>
<feature type="region of interest" description="Disordered" evidence="12">
    <location>
        <begin position="144"/>
        <end position="166"/>
    </location>
</feature>
<name>C1E3G0_MICCC</name>
<dbReference type="OMA" id="RTELWRM"/>
<gene>
    <name evidence="14" type="ORF">MICPUN_57669</name>
</gene>
<dbReference type="SUPFAM" id="SSF144083">
    <property type="entry name" value="Magnesium transport protein CorA, transmembrane region"/>
    <property type="match status" value="1"/>
</dbReference>
<dbReference type="InterPro" id="IPR002523">
    <property type="entry name" value="MgTranspt_CorA/ZnTranspt_ZntB"/>
</dbReference>
<keyword evidence="9 13" id="KW-0472">Membrane</keyword>
<evidence type="ECO:0000256" key="4">
    <source>
        <dbReference type="ARBA" id="ARBA00022475"/>
    </source>
</evidence>
<evidence type="ECO:0000256" key="1">
    <source>
        <dbReference type="ARBA" id="ARBA00004651"/>
    </source>
</evidence>
<keyword evidence="4" id="KW-1003">Cell membrane</keyword>
<accession>C1E3G0</accession>
<feature type="compositionally biased region" description="Gly residues" evidence="12">
    <location>
        <begin position="521"/>
        <end position="530"/>
    </location>
</feature>
<dbReference type="InterPro" id="IPR045861">
    <property type="entry name" value="CorA_cytoplasmic_dom"/>
</dbReference>
<evidence type="ECO:0000256" key="9">
    <source>
        <dbReference type="ARBA" id="ARBA00023136"/>
    </source>
</evidence>
<keyword evidence="7 13" id="KW-1133">Transmembrane helix</keyword>
<evidence type="ECO:0000256" key="5">
    <source>
        <dbReference type="ARBA" id="ARBA00022692"/>
    </source>
</evidence>
<dbReference type="AlphaFoldDB" id="C1E3G0"/>
<dbReference type="FunFam" id="1.20.58.340:FF:000004">
    <property type="entry name" value="Magnesium transport protein CorA"/>
    <property type="match status" value="1"/>
</dbReference>
<feature type="region of interest" description="Disordered" evidence="12">
    <location>
        <begin position="515"/>
        <end position="542"/>
    </location>
</feature>
<dbReference type="OrthoDB" id="165352at2759"/>
<dbReference type="Pfam" id="PF01544">
    <property type="entry name" value="CorA"/>
    <property type="match status" value="1"/>
</dbReference>
<dbReference type="GO" id="GO:0015087">
    <property type="term" value="F:cobalt ion transmembrane transporter activity"/>
    <property type="evidence" value="ECO:0007669"/>
    <property type="project" value="TreeGrafter"/>
</dbReference>
<dbReference type="RefSeq" id="XP_002501288.1">
    <property type="nucleotide sequence ID" value="XM_002501242.1"/>
</dbReference>
<evidence type="ECO:0000256" key="13">
    <source>
        <dbReference type="SAM" id="Phobius"/>
    </source>
</evidence>
<organism evidence="14 15">
    <name type="scientific">Micromonas commoda (strain RCC299 / NOUM17 / CCMP2709)</name>
    <name type="common">Picoplanktonic green alga</name>
    <dbReference type="NCBI Taxonomy" id="296587"/>
    <lineage>
        <taxon>Eukaryota</taxon>
        <taxon>Viridiplantae</taxon>
        <taxon>Chlorophyta</taxon>
        <taxon>Mamiellophyceae</taxon>
        <taxon>Mamiellales</taxon>
        <taxon>Mamiellaceae</taxon>
        <taxon>Micromonas</taxon>
    </lineage>
</organism>
<evidence type="ECO:0000256" key="2">
    <source>
        <dbReference type="ARBA" id="ARBA00009765"/>
    </source>
</evidence>
<evidence type="ECO:0000256" key="6">
    <source>
        <dbReference type="ARBA" id="ARBA00022842"/>
    </source>
</evidence>
<proteinExistence type="inferred from homology"/>
<dbReference type="PANTHER" id="PTHR46494">
    <property type="entry name" value="CORA FAMILY METAL ION TRANSPORTER (EUROFUNG)"/>
    <property type="match status" value="1"/>
</dbReference>
<dbReference type="KEGG" id="mis:MICPUN_57669"/>
<evidence type="ECO:0000256" key="10">
    <source>
        <dbReference type="ARBA" id="ARBA00034269"/>
    </source>
</evidence>
<keyword evidence="3" id="KW-0813">Transport</keyword>
<keyword evidence="8" id="KW-0406">Ion transport</keyword>
<evidence type="ECO:0000256" key="8">
    <source>
        <dbReference type="ARBA" id="ARBA00023065"/>
    </source>
</evidence>
<comment type="function">
    <text evidence="11">Mediates influx of magnesium ions. Alternates between open and closed states. Activated by low cytoplasmic Mg(2+) levels. Inactive when cytoplasmic Mg(2+) levels are high.</text>
</comment>
<feature type="transmembrane region" description="Helical" evidence="13">
    <location>
        <begin position="420"/>
        <end position="440"/>
    </location>
</feature>
<keyword evidence="6" id="KW-0460">Magnesium</keyword>
<dbReference type="InParanoid" id="C1E3G0"/>
<reference evidence="14 15" key="1">
    <citation type="journal article" date="2009" name="Science">
        <title>Green evolution and dynamic adaptations revealed by genomes of the marine picoeukaryotes Micromonas.</title>
        <authorList>
            <person name="Worden A.Z."/>
            <person name="Lee J.H."/>
            <person name="Mock T."/>
            <person name="Rouze P."/>
            <person name="Simmons M.P."/>
            <person name="Aerts A.L."/>
            <person name="Allen A.E."/>
            <person name="Cuvelier M.L."/>
            <person name="Derelle E."/>
            <person name="Everett M.V."/>
            <person name="Foulon E."/>
            <person name="Grimwood J."/>
            <person name="Gundlach H."/>
            <person name="Henrissat B."/>
            <person name="Napoli C."/>
            <person name="McDonald S.M."/>
            <person name="Parker M.S."/>
            <person name="Rombauts S."/>
            <person name="Salamov A."/>
            <person name="Von Dassow P."/>
            <person name="Badger J.H."/>
            <person name="Coutinho P.M."/>
            <person name="Demir E."/>
            <person name="Dubchak I."/>
            <person name="Gentemann C."/>
            <person name="Eikrem W."/>
            <person name="Gready J.E."/>
            <person name="John U."/>
            <person name="Lanier W."/>
            <person name="Lindquist E.A."/>
            <person name="Lucas S."/>
            <person name="Mayer K.F."/>
            <person name="Moreau H."/>
            <person name="Not F."/>
            <person name="Otillar R."/>
            <person name="Panaud O."/>
            <person name="Pangilinan J."/>
            <person name="Paulsen I."/>
            <person name="Piegu B."/>
            <person name="Poliakov A."/>
            <person name="Robbens S."/>
            <person name="Schmutz J."/>
            <person name="Toulza E."/>
            <person name="Wyss T."/>
            <person name="Zelensky A."/>
            <person name="Zhou K."/>
            <person name="Armbrust E.V."/>
            <person name="Bhattacharya D."/>
            <person name="Goodenough U.W."/>
            <person name="Van de Peer Y."/>
            <person name="Grigoriev I.V."/>
        </authorList>
    </citation>
    <scope>NUCLEOTIDE SEQUENCE [LARGE SCALE GENOMIC DNA]</scope>
    <source>
        <strain evidence="15">RCC299 / NOUM17</strain>
    </source>
</reference>
<keyword evidence="5 13" id="KW-0812">Transmembrane</keyword>
<evidence type="ECO:0000313" key="14">
    <source>
        <dbReference type="EMBL" id="ACO62546.1"/>
    </source>
</evidence>
<comment type="catalytic activity">
    <reaction evidence="10">
        <text>Mg(2+)(in) = Mg(2+)(out)</text>
        <dbReference type="Rhea" id="RHEA:29827"/>
        <dbReference type="ChEBI" id="CHEBI:18420"/>
    </reaction>
</comment>
<dbReference type="Proteomes" id="UP000002009">
    <property type="component" value="Chromosome 4"/>
</dbReference>
<dbReference type="InterPro" id="IPR045863">
    <property type="entry name" value="CorA_TM1_TM2"/>
</dbReference>
<dbReference type="STRING" id="296587.C1E3G0"/>
<comment type="similarity">
    <text evidence="2">Belongs to the CorA metal ion transporter (MIT) (TC 1.A.35) family.</text>
</comment>
<dbReference type="Gene3D" id="1.20.58.340">
    <property type="entry name" value="Magnesium transport protein CorA, transmembrane region"/>
    <property type="match status" value="1"/>
</dbReference>
<feature type="transmembrane region" description="Helical" evidence="13">
    <location>
        <begin position="386"/>
        <end position="408"/>
    </location>
</feature>
<keyword evidence="15" id="KW-1185">Reference proteome</keyword>
<evidence type="ECO:0000313" key="15">
    <source>
        <dbReference type="Proteomes" id="UP000002009"/>
    </source>
</evidence>
<sequence>MEPPQARGRFQQAVQEIQATAIAPKKKRLFAPAQPKPKKITRSEAKKEEELNTFTKLTVDYLNNKHADVEPESNPKVYYSEYANLRNTPGRLVEPETDEEVLALFDEVADAPPRPNVVSWFHVEGVNDAVIREFFVKMKLRLPSPSLSPPSPSSGPSGNGGGKATRKGDDAVALFFKRHREPRLRFFGTHMYLAMQLLDRNDSEGDIPMVSDQQVSVLFVPNRRLVLTVSEYASPGTDFDRLREQLVQGSSACNHPNADATLLLAVLADKFMEDSFPLAEELGDYLELLAHALIMKPGLRYNIPADKVRTELWRMRRFALRTRRLTEILQEDPLQLFENARFQSFMAVVERQAQSLAELCHMYNERCGNIISRIEVHQTTKTNETLFTLTIITALIIPVQFLTGVYGMNFENMPELRTTYGYYVFWAAVPTLCTFTYLMLRRKGLIEDDSDIRIAQLMPAEVVSAVSFISKRAKRTVRAAGAGAAKVAASGAKAAKGVATGAKKAGTAVSVTIKSASPRFSGGGGSGSGSGSSMPPTPKNAA</sequence>
<dbReference type="GO" id="GO:0050897">
    <property type="term" value="F:cobalt ion binding"/>
    <property type="evidence" value="ECO:0007669"/>
    <property type="project" value="TreeGrafter"/>
</dbReference>
<dbReference type="eggNOG" id="ENOG502S9HS">
    <property type="taxonomic scope" value="Eukaryota"/>
</dbReference>
<evidence type="ECO:0000256" key="12">
    <source>
        <dbReference type="SAM" id="MobiDB-lite"/>
    </source>
</evidence>
<dbReference type="GO" id="GO:0000287">
    <property type="term" value="F:magnesium ion binding"/>
    <property type="evidence" value="ECO:0007669"/>
    <property type="project" value="TreeGrafter"/>
</dbReference>
<evidence type="ECO:0000256" key="7">
    <source>
        <dbReference type="ARBA" id="ARBA00022989"/>
    </source>
</evidence>
<evidence type="ECO:0000256" key="3">
    <source>
        <dbReference type="ARBA" id="ARBA00022448"/>
    </source>
</evidence>
<dbReference type="PANTHER" id="PTHR46494:SF1">
    <property type="entry name" value="CORA FAMILY METAL ION TRANSPORTER (EUROFUNG)"/>
    <property type="match status" value="1"/>
</dbReference>
<evidence type="ECO:0000256" key="11">
    <source>
        <dbReference type="ARBA" id="ARBA00045497"/>
    </source>
</evidence>
<dbReference type="EMBL" id="CP001325">
    <property type="protein sequence ID" value="ACO62546.1"/>
    <property type="molecule type" value="Genomic_DNA"/>
</dbReference>
<dbReference type="GeneID" id="8242957"/>
<dbReference type="SUPFAM" id="SSF143865">
    <property type="entry name" value="CorA soluble domain-like"/>
    <property type="match status" value="1"/>
</dbReference>